<dbReference type="GO" id="GO:0030153">
    <property type="term" value="P:bacteriocin immunity"/>
    <property type="evidence" value="ECO:0007669"/>
    <property type="project" value="InterPro"/>
</dbReference>
<evidence type="ECO:0000313" key="8">
    <source>
        <dbReference type="Proteomes" id="UP000324497"/>
    </source>
</evidence>
<dbReference type="GO" id="GO:0008113">
    <property type="term" value="F:peptide-methionine (S)-S-oxide reductase activity"/>
    <property type="evidence" value="ECO:0007669"/>
    <property type="project" value="UniProtKB-UniRule"/>
</dbReference>
<dbReference type="PANTHER" id="PTHR43774">
    <property type="entry name" value="PEPTIDE METHIONINE SULFOXIDE REDUCTASE"/>
    <property type="match status" value="1"/>
</dbReference>
<dbReference type="GO" id="GO:0033744">
    <property type="term" value="F:L-methionine:thioredoxin-disulfide S-oxidoreductase activity"/>
    <property type="evidence" value="ECO:0007669"/>
    <property type="project" value="RHEA"/>
</dbReference>
<accession>A0A3S6QVN4</accession>
<reference evidence="7 8" key="1">
    <citation type="submission" date="2016-11" db="EMBL/GenBank/DDBJ databases">
        <title>Interaction between Lactobacillus species and yeast in water kefir.</title>
        <authorList>
            <person name="Behr J."/>
            <person name="Xu D."/>
            <person name="Vogel R.F."/>
        </authorList>
    </citation>
    <scope>NUCLEOTIDE SEQUENCE [LARGE SCALE GENOMIC DNA]</scope>
    <source>
        <strain evidence="7 8">TMW 1.1827</strain>
    </source>
</reference>
<dbReference type="KEGG" id="lng:BSQ50_05870"/>
<keyword evidence="8" id="KW-1185">Reference proteome</keyword>
<organism evidence="7 8">
    <name type="scientific">Liquorilactobacillus nagelii</name>
    <dbReference type="NCBI Taxonomy" id="82688"/>
    <lineage>
        <taxon>Bacteria</taxon>
        <taxon>Bacillati</taxon>
        <taxon>Bacillota</taxon>
        <taxon>Bacilli</taxon>
        <taxon>Lactobacillales</taxon>
        <taxon>Lactobacillaceae</taxon>
        <taxon>Liquorilactobacillus</taxon>
    </lineage>
</organism>
<dbReference type="NCBIfam" id="TIGR00401">
    <property type="entry name" value="msrA"/>
    <property type="match status" value="1"/>
</dbReference>
<evidence type="ECO:0000256" key="3">
    <source>
        <dbReference type="ARBA" id="ARBA00047806"/>
    </source>
</evidence>
<feature type="domain" description="Peptide methionine sulphoxide reductase MsrA" evidence="6">
    <location>
        <begin position="97"/>
        <end position="247"/>
    </location>
</feature>
<evidence type="ECO:0000313" key="7">
    <source>
        <dbReference type="EMBL" id="AUJ32124.1"/>
    </source>
</evidence>
<proteinExistence type="inferred from homology"/>
<keyword evidence="2 5" id="KW-0560">Oxidoreductase</keyword>
<dbReference type="RefSeq" id="WP_148126713.1">
    <property type="nucleotide sequence ID" value="NZ_CP018180.1"/>
</dbReference>
<dbReference type="InterPro" id="IPR002569">
    <property type="entry name" value="Met_Sox_Rdtase_MsrA_dom"/>
</dbReference>
<dbReference type="EC" id="1.8.4.11" evidence="5"/>
<dbReference type="CDD" id="cd21059">
    <property type="entry name" value="LciA-like"/>
    <property type="match status" value="1"/>
</dbReference>
<dbReference type="Pfam" id="PF01625">
    <property type="entry name" value="PMSR"/>
    <property type="match status" value="1"/>
</dbReference>
<dbReference type="SUPFAM" id="SSF55068">
    <property type="entry name" value="Peptide methionine sulfoxide reductase"/>
    <property type="match status" value="1"/>
</dbReference>
<protein>
    <recommendedName>
        <fullName evidence="5">Peptide methionine sulfoxide reductase MsrA</fullName>
        <shortName evidence="5">Protein-methionine-S-oxide reductase</shortName>
        <ecNumber evidence="5">1.8.4.11</ecNumber>
    </recommendedName>
    <alternativeName>
        <fullName evidence="5">Peptide-methionine (S)-S-oxide reductase</fullName>
        <shortName evidence="5">Peptide Met(O) reductase</shortName>
    </alternativeName>
</protein>
<dbReference type="Gene3D" id="3.30.1060.10">
    <property type="entry name" value="Peptide methionine sulphoxide reductase MsrA"/>
    <property type="match status" value="1"/>
</dbReference>
<dbReference type="HAMAP" id="MF_01401">
    <property type="entry name" value="MsrA"/>
    <property type="match status" value="1"/>
</dbReference>
<dbReference type="Proteomes" id="UP000324497">
    <property type="component" value="Chromosome"/>
</dbReference>
<comment type="catalytic activity">
    <reaction evidence="3 5">
        <text>L-methionyl-[protein] + [thioredoxin]-disulfide + H2O = L-methionyl-(S)-S-oxide-[protein] + [thioredoxin]-dithiol</text>
        <dbReference type="Rhea" id="RHEA:14217"/>
        <dbReference type="Rhea" id="RHEA-COMP:10698"/>
        <dbReference type="Rhea" id="RHEA-COMP:10700"/>
        <dbReference type="Rhea" id="RHEA-COMP:12313"/>
        <dbReference type="Rhea" id="RHEA-COMP:12315"/>
        <dbReference type="ChEBI" id="CHEBI:15377"/>
        <dbReference type="ChEBI" id="CHEBI:16044"/>
        <dbReference type="ChEBI" id="CHEBI:29950"/>
        <dbReference type="ChEBI" id="CHEBI:44120"/>
        <dbReference type="ChEBI" id="CHEBI:50058"/>
        <dbReference type="EC" id="1.8.4.11"/>
    </reaction>
</comment>
<gene>
    <name evidence="5" type="primary">msrA</name>
    <name evidence="7" type="ORF">BSQ50_05870</name>
</gene>
<sequence length="273" mass="31667">MKTFPDLTQQLYNLILNPATRVWERQQLVKAKSSLNKRSATEVWSQLEYQLRPLAVRNNLTPDVADFYALLKHDEPAGKKFDLTIHQATDPAWQERAIFAGGCFWCLVEPFETRPGIKAVIAGYTGGVTTKPTYEQVSSQKTGHVEAVEIIYDKRLVNYQNLLELYWQLIDPTDATGQINDRGNNYRPVIFVRNQRQQQVAEASKLALINSQKFSKPIVVPIETATKFWPAENYHQQFYRKHPQRYHLIAQARQNYLRVLKFSGKIKQLFNKK</sequence>
<feature type="active site" evidence="5">
    <location>
        <position position="103"/>
    </location>
</feature>
<comment type="function">
    <text evidence="5">Has an important function as a repair enzyme for proteins that have been inactivated by oxidation. Catalyzes the reversible oxidation-reduction of methionine sulfoxide in proteins to methionine.</text>
</comment>
<comment type="similarity">
    <text evidence="1 5">Belongs to the MsrA Met sulfoxide reductase family.</text>
</comment>
<dbReference type="Pfam" id="PF08951">
    <property type="entry name" value="EntA_Immun"/>
    <property type="match status" value="1"/>
</dbReference>
<evidence type="ECO:0000256" key="2">
    <source>
        <dbReference type="ARBA" id="ARBA00023002"/>
    </source>
</evidence>
<evidence type="ECO:0000259" key="6">
    <source>
        <dbReference type="Pfam" id="PF01625"/>
    </source>
</evidence>
<dbReference type="EMBL" id="CP018180">
    <property type="protein sequence ID" value="AUJ32124.1"/>
    <property type="molecule type" value="Genomic_DNA"/>
</dbReference>
<evidence type="ECO:0000256" key="5">
    <source>
        <dbReference type="HAMAP-Rule" id="MF_01401"/>
    </source>
</evidence>
<comment type="catalytic activity">
    <reaction evidence="4 5">
        <text>[thioredoxin]-disulfide + L-methionine + H2O = L-methionine (S)-S-oxide + [thioredoxin]-dithiol</text>
        <dbReference type="Rhea" id="RHEA:19993"/>
        <dbReference type="Rhea" id="RHEA-COMP:10698"/>
        <dbReference type="Rhea" id="RHEA-COMP:10700"/>
        <dbReference type="ChEBI" id="CHEBI:15377"/>
        <dbReference type="ChEBI" id="CHEBI:29950"/>
        <dbReference type="ChEBI" id="CHEBI:50058"/>
        <dbReference type="ChEBI" id="CHEBI:57844"/>
        <dbReference type="ChEBI" id="CHEBI:58772"/>
        <dbReference type="EC" id="1.8.4.11"/>
    </reaction>
</comment>
<dbReference type="PANTHER" id="PTHR43774:SF1">
    <property type="entry name" value="PEPTIDE METHIONINE SULFOXIDE REDUCTASE MSRA 2"/>
    <property type="match status" value="1"/>
</dbReference>
<evidence type="ECO:0000256" key="1">
    <source>
        <dbReference type="ARBA" id="ARBA00005591"/>
    </source>
</evidence>
<dbReference type="InterPro" id="IPR036509">
    <property type="entry name" value="Met_Sox_Rdtase_MsrA_sf"/>
</dbReference>
<dbReference type="AlphaFoldDB" id="A0A3S6QVN4"/>
<evidence type="ECO:0000256" key="4">
    <source>
        <dbReference type="ARBA" id="ARBA00048782"/>
    </source>
</evidence>
<name>A0A3S6QVN4_9LACO</name>
<dbReference type="InterPro" id="IPR015046">
    <property type="entry name" value="LciA_Immunity-like"/>
</dbReference>